<name>A0ABW5ABJ4_9RHOB</name>
<accession>A0ABW5ABJ4</accession>
<organism evidence="1 2">
    <name type="scientific">Rhodobacter lacus</name>
    <dbReference type="NCBI Taxonomy" id="1641972"/>
    <lineage>
        <taxon>Bacteria</taxon>
        <taxon>Pseudomonadati</taxon>
        <taxon>Pseudomonadota</taxon>
        <taxon>Alphaproteobacteria</taxon>
        <taxon>Rhodobacterales</taxon>
        <taxon>Rhodobacter group</taxon>
        <taxon>Rhodobacter</taxon>
    </lineage>
</organism>
<sequence>MNGAFAFSLNDPRYSKLIEAIFDTCKANHTSPVDVPLYAAGAATIMLHSVGFSPEEIGRICAGIATAIVQNGFPRMSEIKLETVEISKEEI</sequence>
<comment type="caution">
    <text evidence="1">The sequence shown here is derived from an EMBL/GenBank/DDBJ whole genome shotgun (WGS) entry which is preliminary data.</text>
</comment>
<reference evidence="2" key="1">
    <citation type="journal article" date="2019" name="Int. J. Syst. Evol. Microbiol.">
        <title>The Global Catalogue of Microorganisms (GCM) 10K type strain sequencing project: providing services to taxonomists for standard genome sequencing and annotation.</title>
        <authorList>
            <consortium name="The Broad Institute Genomics Platform"/>
            <consortium name="The Broad Institute Genome Sequencing Center for Infectious Disease"/>
            <person name="Wu L."/>
            <person name="Ma J."/>
        </authorList>
    </citation>
    <scope>NUCLEOTIDE SEQUENCE [LARGE SCALE GENOMIC DNA]</scope>
    <source>
        <strain evidence="2">CCUG 55131</strain>
    </source>
</reference>
<dbReference type="RefSeq" id="WP_377392926.1">
    <property type="nucleotide sequence ID" value="NZ_JBHUIX010000018.1"/>
</dbReference>
<evidence type="ECO:0000313" key="1">
    <source>
        <dbReference type="EMBL" id="MFD2175672.1"/>
    </source>
</evidence>
<keyword evidence="2" id="KW-1185">Reference proteome</keyword>
<dbReference type="EMBL" id="JBHUIX010000018">
    <property type="protein sequence ID" value="MFD2175672.1"/>
    <property type="molecule type" value="Genomic_DNA"/>
</dbReference>
<proteinExistence type="predicted"/>
<protein>
    <submittedName>
        <fullName evidence="1">Uncharacterized protein</fullName>
    </submittedName>
</protein>
<evidence type="ECO:0000313" key="2">
    <source>
        <dbReference type="Proteomes" id="UP001597413"/>
    </source>
</evidence>
<gene>
    <name evidence="1" type="ORF">ACFSM0_16380</name>
</gene>
<dbReference type="Proteomes" id="UP001597413">
    <property type="component" value="Unassembled WGS sequence"/>
</dbReference>